<dbReference type="EMBL" id="MN434094">
    <property type="protein sequence ID" value="QFR57279.1"/>
    <property type="molecule type" value="Genomic_DNA"/>
</dbReference>
<evidence type="ECO:0000259" key="1">
    <source>
        <dbReference type="SMART" id="SM00507"/>
    </source>
</evidence>
<organism evidence="2 3">
    <name type="scientific">Klebsiella phage AmPh_EK80</name>
    <dbReference type="NCBI Taxonomy" id="2653643"/>
    <lineage>
        <taxon>Viruses</taxon>
        <taxon>Duplodnaviria</taxon>
        <taxon>Heunggongvirae</taxon>
        <taxon>Uroviricota</taxon>
        <taxon>Caudoviricetes</taxon>
        <taxon>Demerecviridae</taxon>
        <taxon>Sugarlandvirus</taxon>
        <taxon>Sugarlandvirus AmPhEK80</taxon>
    </lineage>
</organism>
<dbReference type="Proteomes" id="UP000325609">
    <property type="component" value="Segment"/>
</dbReference>
<reference evidence="2 3" key="1">
    <citation type="submission" date="2019-09" db="EMBL/GenBank/DDBJ databases">
        <title>Klebsiella pneumoniae ST258 genomic variability and bacteriophage susceptibility.</title>
        <authorList>
            <person name="Venturini C."/>
            <person name="Ben Zakour N."/>
            <person name="Bowring B."/>
            <person name="Morales S."/>
            <person name="Cole R."/>
            <person name="Kovach Z."/>
            <person name="Branston S."/>
            <person name="Kettle E."/>
            <person name="Thomson N."/>
            <person name="Iredell J."/>
        </authorList>
    </citation>
    <scope>NUCLEOTIDE SEQUENCE [LARGE SCALE GENOMIC DNA]</scope>
</reference>
<dbReference type="Pfam" id="PF13392">
    <property type="entry name" value="HNH_3"/>
    <property type="match status" value="1"/>
</dbReference>
<dbReference type="SMART" id="SM00507">
    <property type="entry name" value="HNHc"/>
    <property type="match status" value="1"/>
</dbReference>
<feature type="domain" description="HNH nuclease" evidence="1">
    <location>
        <begin position="56"/>
        <end position="104"/>
    </location>
</feature>
<dbReference type="SUPFAM" id="SSF54060">
    <property type="entry name" value="His-Me finger endonucleases"/>
    <property type="match status" value="1"/>
</dbReference>
<dbReference type="InterPro" id="IPR003615">
    <property type="entry name" value="HNH_nuc"/>
</dbReference>
<accession>A0A5P8PKU3</accession>
<name>A0A5P8PKU3_9CAUD</name>
<protein>
    <recommendedName>
        <fullName evidence="1">HNH nuclease domain-containing protein</fullName>
    </recommendedName>
</protein>
<dbReference type="InterPro" id="IPR044925">
    <property type="entry name" value="His-Me_finger_sf"/>
</dbReference>
<sequence length="113" mass="13288">MNFETLDIDVNDVLDNVYYDETSPSCLRWKVSGPGKTFHGVAGTKREDGYYSVAINNKRYLVHRVIWVLFHYKIDRLLVIDHIDRNPSNNFIDNLRLVTQAENNKNKGRYRVK</sequence>
<dbReference type="Gene3D" id="3.90.75.20">
    <property type="match status" value="1"/>
</dbReference>
<proteinExistence type="predicted"/>
<gene>
    <name evidence="2" type="ORF">AmPhEK80_0009</name>
</gene>
<keyword evidence="3" id="KW-1185">Reference proteome</keyword>
<evidence type="ECO:0000313" key="2">
    <source>
        <dbReference type="EMBL" id="QFR57279.1"/>
    </source>
</evidence>
<evidence type="ECO:0000313" key="3">
    <source>
        <dbReference type="Proteomes" id="UP000325609"/>
    </source>
</evidence>